<sequence length="107" mass="11903">MVLEPSTASSINSLLQKLQPNMIMSTSPKSPFSKIGLCSRQKPLRVMVLGQGGVGKSVRQYYECESDKRASPVRPVESQTPVRSATPCSKSERCLRAWPCQKLFCKR</sequence>
<dbReference type="EMBL" id="CAJPIN010012390">
    <property type="protein sequence ID" value="CAG2060436.1"/>
    <property type="molecule type" value="Genomic_DNA"/>
</dbReference>
<organism evidence="1 2">
    <name type="scientific">Timema podura</name>
    <name type="common">Walking stick</name>
    <dbReference type="NCBI Taxonomy" id="61482"/>
    <lineage>
        <taxon>Eukaryota</taxon>
        <taxon>Metazoa</taxon>
        <taxon>Ecdysozoa</taxon>
        <taxon>Arthropoda</taxon>
        <taxon>Hexapoda</taxon>
        <taxon>Insecta</taxon>
        <taxon>Pterygota</taxon>
        <taxon>Neoptera</taxon>
        <taxon>Polyneoptera</taxon>
        <taxon>Phasmatodea</taxon>
        <taxon>Timematodea</taxon>
        <taxon>Timematoidea</taxon>
        <taxon>Timematidae</taxon>
        <taxon>Timema</taxon>
    </lineage>
</organism>
<comment type="caution">
    <text evidence="1">The sequence shown here is derived from an EMBL/GenBank/DDBJ whole genome shotgun (WGS) entry which is preliminary data.</text>
</comment>
<gene>
    <name evidence="1" type="ORF">TPAB3V08_LOCUS7392</name>
</gene>
<proteinExistence type="predicted"/>
<name>A0ABN7P348_TIMPD</name>
<protein>
    <submittedName>
        <fullName evidence="1">Uncharacterized protein</fullName>
    </submittedName>
</protein>
<reference evidence="1" key="1">
    <citation type="submission" date="2021-03" db="EMBL/GenBank/DDBJ databases">
        <authorList>
            <person name="Tran Van P."/>
        </authorList>
    </citation>
    <scope>NUCLEOTIDE SEQUENCE</scope>
</reference>
<evidence type="ECO:0000313" key="1">
    <source>
        <dbReference type="EMBL" id="CAG2060436.1"/>
    </source>
</evidence>
<dbReference type="Proteomes" id="UP001153148">
    <property type="component" value="Unassembled WGS sequence"/>
</dbReference>
<keyword evidence="2" id="KW-1185">Reference proteome</keyword>
<accession>A0ABN7P348</accession>
<evidence type="ECO:0000313" key="2">
    <source>
        <dbReference type="Proteomes" id="UP001153148"/>
    </source>
</evidence>